<accession>F4MNG3</accession>
<reference evidence="1" key="2">
    <citation type="journal article" date="2012" name="Environ. Microbiol.">
        <title>Genomic content of uncultured Bacteroidetes from contrasting oceanic provinces in the North Atlantic Ocean.</title>
        <authorList>
            <person name="Gomez-Pereira P.R."/>
            <person name="Schuler M."/>
            <person name="Fuchs B.M."/>
            <person name="Bennke C."/>
            <person name="Teeling H."/>
            <person name="Waldmann J."/>
            <person name="Richter M."/>
            <person name="Barbe V."/>
            <person name="Bataille E."/>
            <person name="Glockner F.O."/>
            <person name="Amann R."/>
        </authorList>
    </citation>
    <scope>NUCLEOTIDE SEQUENCE</scope>
</reference>
<proteinExistence type="predicted"/>
<protein>
    <submittedName>
        <fullName evidence="1">Uncharacterized protein</fullName>
    </submittedName>
</protein>
<evidence type="ECO:0000313" key="1">
    <source>
        <dbReference type="EMBL" id="CBL88198.1"/>
    </source>
</evidence>
<reference evidence="1" key="1">
    <citation type="submission" date="2010-05" db="EMBL/GenBank/DDBJ databases">
        <authorList>
            <person name="Genoscope - CEA"/>
        </authorList>
    </citation>
    <scope>NUCLEOTIDE SEQUENCE</scope>
</reference>
<name>F4MNG3_9FLAO</name>
<gene>
    <name evidence="1" type="ORF">S18_997_0004</name>
</gene>
<dbReference type="AlphaFoldDB" id="F4MNG3"/>
<organism evidence="1">
    <name type="scientific">uncultured Leeuwenhoekiella sp</name>
    <dbReference type="NCBI Taxonomy" id="487010"/>
    <lineage>
        <taxon>Bacteria</taxon>
        <taxon>Pseudomonadati</taxon>
        <taxon>Bacteroidota</taxon>
        <taxon>Flavobacteriia</taxon>
        <taxon>Flavobacteriales</taxon>
        <taxon>Flavobacteriaceae</taxon>
        <taxon>Leeuwenhoekiella</taxon>
        <taxon>environmental samples</taxon>
    </lineage>
</organism>
<sequence length="35" mass="3949">MKRGYKNKANKKLAELKKGVIFALRFSGMEIGFSS</sequence>
<dbReference type="EMBL" id="FQ032833">
    <property type="protein sequence ID" value="CBL88198.1"/>
    <property type="molecule type" value="Genomic_DNA"/>
</dbReference>